<proteinExistence type="predicted"/>
<evidence type="ECO:0000313" key="2">
    <source>
        <dbReference type="EMBL" id="KAF2097194.1"/>
    </source>
</evidence>
<protein>
    <submittedName>
        <fullName evidence="2">Uncharacterized protein</fullName>
    </submittedName>
</protein>
<reference evidence="2" key="1">
    <citation type="journal article" date="2020" name="Stud. Mycol.">
        <title>101 Dothideomycetes genomes: a test case for predicting lifestyles and emergence of pathogens.</title>
        <authorList>
            <person name="Haridas S."/>
            <person name="Albert R."/>
            <person name="Binder M."/>
            <person name="Bloem J."/>
            <person name="Labutti K."/>
            <person name="Salamov A."/>
            <person name="Andreopoulos B."/>
            <person name="Baker S."/>
            <person name="Barry K."/>
            <person name="Bills G."/>
            <person name="Bluhm B."/>
            <person name="Cannon C."/>
            <person name="Castanera R."/>
            <person name="Culley D."/>
            <person name="Daum C."/>
            <person name="Ezra D."/>
            <person name="Gonzalez J."/>
            <person name="Henrissat B."/>
            <person name="Kuo A."/>
            <person name="Liang C."/>
            <person name="Lipzen A."/>
            <person name="Lutzoni F."/>
            <person name="Magnuson J."/>
            <person name="Mondo S."/>
            <person name="Nolan M."/>
            <person name="Ohm R."/>
            <person name="Pangilinan J."/>
            <person name="Park H.-J."/>
            <person name="Ramirez L."/>
            <person name="Alfaro M."/>
            <person name="Sun H."/>
            <person name="Tritt A."/>
            <person name="Yoshinaga Y."/>
            <person name="Zwiers L.-H."/>
            <person name="Turgeon B."/>
            <person name="Goodwin S."/>
            <person name="Spatafora J."/>
            <person name="Crous P."/>
            <person name="Grigoriev I."/>
        </authorList>
    </citation>
    <scope>NUCLEOTIDE SEQUENCE</scope>
    <source>
        <strain evidence="2">CBS 133067</strain>
    </source>
</reference>
<comment type="caution">
    <text evidence="2">The sequence shown here is derived from an EMBL/GenBank/DDBJ whole genome shotgun (WGS) entry which is preliminary data.</text>
</comment>
<dbReference type="EMBL" id="ML978128">
    <property type="protein sequence ID" value="KAF2097194.1"/>
    <property type="molecule type" value="Genomic_DNA"/>
</dbReference>
<organism evidence="2 3">
    <name type="scientific">Rhizodiscina lignyota</name>
    <dbReference type="NCBI Taxonomy" id="1504668"/>
    <lineage>
        <taxon>Eukaryota</taxon>
        <taxon>Fungi</taxon>
        <taxon>Dikarya</taxon>
        <taxon>Ascomycota</taxon>
        <taxon>Pezizomycotina</taxon>
        <taxon>Dothideomycetes</taxon>
        <taxon>Pleosporomycetidae</taxon>
        <taxon>Aulographales</taxon>
        <taxon>Rhizodiscinaceae</taxon>
        <taxon>Rhizodiscina</taxon>
    </lineage>
</organism>
<dbReference type="Proteomes" id="UP000799772">
    <property type="component" value="Unassembled WGS sequence"/>
</dbReference>
<name>A0A9P4M8V4_9PEZI</name>
<evidence type="ECO:0000313" key="3">
    <source>
        <dbReference type="Proteomes" id="UP000799772"/>
    </source>
</evidence>
<evidence type="ECO:0000256" key="1">
    <source>
        <dbReference type="SAM" id="Phobius"/>
    </source>
</evidence>
<accession>A0A9P4M8V4</accession>
<sequence>MPPPRNNADPTPHPHRQTLKFILVLLSGFLLGVLLGMLSTSLVFYFVPAPFLENVLKQRRNKFDELLQMRRMCKSSEGGFVEKYDPVENVVQICTCWPRGWSELGGWMVSCARVELVGWGEVGSWGLGEET</sequence>
<keyword evidence="1" id="KW-1133">Transmembrane helix</keyword>
<keyword evidence="1" id="KW-0812">Transmembrane</keyword>
<dbReference type="AlphaFoldDB" id="A0A9P4M8V4"/>
<feature type="transmembrane region" description="Helical" evidence="1">
    <location>
        <begin position="21"/>
        <end position="47"/>
    </location>
</feature>
<gene>
    <name evidence="2" type="ORF">NA57DRAFT_57793</name>
</gene>
<keyword evidence="3" id="KW-1185">Reference proteome</keyword>
<keyword evidence="1" id="KW-0472">Membrane</keyword>